<dbReference type="Proteomes" id="UP000319732">
    <property type="component" value="Unassembled WGS sequence"/>
</dbReference>
<dbReference type="AlphaFoldDB" id="A0A545U3L6"/>
<dbReference type="GO" id="GO:0019867">
    <property type="term" value="C:outer membrane"/>
    <property type="evidence" value="ECO:0007669"/>
    <property type="project" value="InterPro"/>
</dbReference>
<keyword evidence="3" id="KW-1185">Reference proteome</keyword>
<evidence type="ECO:0000313" key="2">
    <source>
        <dbReference type="EMBL" id="TQV84075.1"/>
    </source>
</evidence>
<name>A0A545U3L6_9GAMM</name>
<feature type="domain" description="Hypersensitivity response secretion-like HrpJ" evidence="1">
    <location>
        <begin position="68"/>
        <end position="240"/>
    </location>
</feature>
<dbReference type="InterPro" id="IPR010812">
    <property type="entry name" value="HrpJ-like"/>
</dbReference>
<dbReference type="OrthoDB" id="9828334at2"/>
<evidence type="ECO:0000313" key="3">
    <source>
        <dbReference type="Proteomes" id="UP000319732"/>
    </source>
</evidence>
<reference evidence="2 3" key="1">
    <citation type="submission" date="2019-06" db="EMBL/GenBank/DDBJ databases">
        <title>Whole genome sequence for Cellvibrionaceae sp. R142.</title>
        <authorList>
            <person name="Wang G."/>
        </authorList>
    </citation>
    <scope>NUCLEOTIDE SEQUENCE [LARGE SCALE GENOMIC DNA]</scope>
    <source>
        <strain evidence="2 3">R142</strain>
    </source>
</reference>
<accession>A0A545U3L6</accession>
<sequence>MSTVNIGSSQFLNHRLSSEYSRLRHDFLSDLANKADPSPSTKTSNLVTVFAAPGSSSADFEEMTFMLQKTMERKMKSLSRRRISTTDDIELWGAKGDARQRVSDIEKLRSIYEQLDNTYNLTHLDNHAKHLYGLASRGEDFSFNDSSLPAGSYIQLKEAENIAVSKSDKKAEEVIKAKLAELDEDESFSRKIDAGLNTAVIFKDAYSDSADRSRMRTFYYNNILDTTNAAALMQALVEQFGEKALDTNLDSLVKAVLADMSADKSSSGFKHLATQLKDLNRIQSVRSVVNDSGDFIARMKKHDIIPNEKVKEPLDLAKDILVLSTGSIFSNDLDRIAKEYAGEDPDNQLTFMNAFHPFLKNLPEGIWPNGEGRLTGLQTILVHLQNETAKVHKAQIR</sequence>
<protein>
    <recommendedName>
        <fullName evidence="1">Hypersensitivity response secretion-like HrpJ domain-containing protein</fullName>
    </recommendedName>
</protein>
<evidence type="ECO:0000259" key="1">
    <source>
        <dbReference type="Pfam" id="PF07201"/>
    </source>
</evidence>
<dbReference type="Gene3D" id="1.10.150.630">
    <property type="match status" value="1"/>
</dbReference>
<dbReference type="Pfam" id="PF07201">
    <property type="entry name" value="HrpJ"/>
    <property type="match status" value="1"/>
</dbReference>
<gene>
    <name evidence="2" type="ORF">FKG94_05255</name>
</gene>
<comment type="caution">
    <text evidence="2">The sequence shown here is derived from an EMBL/GenBank/DDBJ whole genome shotgun (WGS) entry which is preliminary data.</text>
</comment>
<organism evidence="2 3">
    <name type="scientific">Exilibacterium tricleocarpae</name>
    <dbReference type="NCBI Taxonomy" id="2591008"/>
    <lineage>
        <taxon>Bacteria</taxon>
        <taxon>Pseudomonadati</taxon>
        <taxon>Pseudomonadota</taxon>
        <taxon>Gammaproteobacteria</taxon>
        <taxon>Cellvibrionales</taxon>
        <taxon>Cellvibrionaceae</taxon>
        <taxon>Exilibacterium</taxon>
    </lineage>
</organism>
<dbReference type="SUPFAM" id="SSF140591">
    <property type="entry name" value="Type III secretion system domain"/>
    <property type="match status" value="1"/>
</dbReference>
<dbReference type="EMBL" id="VHSG01000006">
    <property type="protein sequence ID" value="TQV84075.1"/>
    <property type="molecule type" value="Genomic_DNA"/>
</dbReference>
<dbReference type="GO" id="GO:0046903">
    <property type="term" value="P:secretion"/>
    <property type="evidence" value="ECO:0007669"/>
    <property type="project" value="InterPro"/>
</dbReference>
<proteinExistence type="predicted"/>